<evidence type="ECO:0000313" key="3">
    <source>
        <dbReference type="Proteomes" id="UP001331761"/>
    </source>
</evidence>
<feature type="signal peptide" evidence="1">
    <location>
        <begin position="1"/>
        <end position="21"/>
    </location>
</feature>
<proteinExistence type="predicted"/>
<gene>
    <name evidence="2" type="ORF">GCK32_005714</name>
</gene>
<accession>A0AAN8ERI2</accession>
<dbReference type="Proteomes" id="UP001331761">
    <property type="component" value="Unassembled WGS sequence"/>
</dbReference>
<dbReference type="SUPFAM" id="SSF48056">
    <property type="entry name" value="Di-copper centre-containing domain"/>
    <property type="match status" value="1"/>
</dbReference>
<reference evidence="2 3" key="1">
    <citation type="submission" date="2019-10" db="EMBL/GenBank/DDBJ databases">
        <title>Assembly and Annotation for the nematode Trichostrongylus colubriformis.</title>
        <authorList>
            <person name="Martin J."/>
        </authorList>
    </citation>
    <scope>NUCLEOTIDE SEQUENCE [LARGE SCALE GENOMIC DNA]</scope>
    <source>
        <strain evidence="2">G859</strain>
        <tissue evidence="2">Whole worm</tissue>
    </source>
</reference>
<organism evidence="2 3">
    <name type="scientific">Trichostrongylus colubriformis</name>
    <name type="common">Black scour worm</name>
    <dbReference type="NCBI Taxonomy" id="6319"/>
    <lineage>
        <taxon>Eukaryota</taxon>
        <taxon>Metazoa</taxon>
        <taxon>Ecdysozoa</taxon>
        <taxon>Nematoda</taxon>
        <taxon>Chromadorea</taxon>
        <taxon>Rhabditida</taxon>
        <taxon>Rhabditina</taxon>
        <taxon>Rhabditomorpha</taxon>
        <taxon>Strongyloidea</taxon>
        <taxon>Trichostrongylidae</taxon>
        <taxon>Trichostrongylus</taxon>
    </lineage>
</organism>
<dbReference type="AlphaFoldDB" id="A0AAN8ERI2"/>
<name>A0AAN8ERI2_TRICO</name>
<protein>
    <submittedName>
        <fullName evidence="2">Uncharacterized protein</fullName>
    </submittedName>
</protein>
<keyword evidence="3" id="KW-1185">Reference proteome</keyword>
<keyword evidence="1" id="KW-0732">Signal</keyword>
<sequence>MRRYLDIIIVLWLATVPSTRCRTPSELSSLRSNRPCHQLPVSGFLTAQQLDLICQHREQWIKDSSNPALSETSLDETTEDQKKYLQKLEECTRVNCAETIGSQRRKKRETTKSIRKEIRMVSAEERQKLWKAMNALKSTTIDNITVWDLHTLVHYPDSAP</sequence>
<dbReference type="EMBL" id="WIXE01025684">
    <property type="protein sequence ID" value="KAK5964537.1"/>
    <property type="molecule type" value="Genomic_DNA"/>
</dbReference>
<dbReference type="Gene3D" id="1.10.1280.10">
    <property type="entry name" value="Di-copper center containing domain from catechol oxidase"/>
    <property type="match status" value="1"/>
</dbReference>
<evidence type="ECO:0000313" key="2">
    <source>
        <dbReference type="EMBL" id="KAK5964537.1"/>
    </source>
</evidence>
<feature type="chain" id="PRO_5042941761" evidence="1">
    <location>
        <begin position="22"/>
        <end position="160"/>
    </location>
</feature>
<feature type="non-terminal residue" evidence="2">
    <location>
        <position position="160"/>
    </location>
</feature>
<dbReference type="InterPro" id="IPR008922">
    <property type="entry name" value="Di-copper_centre_dom_sf"/>
</dbReference>
<comment type="caution">
    <text evidence="2">The sequence shown here is derived from an EMBL/GenBank/DDBJ whole genome shotgun (WGS) entry which is preliminary data.</text>
</comment>
<evidence type="ECO:0000256" key="1">
    <source>
        <dbReference type="SAM" id="SignalP"/>
    </source>
</evidence>